<evidence type="ECO:0000313" key="2">
    <source>
        <dbReference type="Proteomes" id="UP001150603"/>
    </source>
</evidence>
<keyword evidence="2" id="KW-1185">Reference proteome</keyword>
<feature type="non-terminal residue" evidence="1">
    <location>
        <position position="1"/>
    </location>
</feature>
<comment type="caution">
    <text evidence="1">The sequence shown here is derived from an EMBL/GenBank/DDBJ whole genome shotgun (WGS) entry which is preliminary data.</text>
</comment>
<gene>
    <name evidence="1" type="ORF">FBU59_004127</name>
</gene>
<name>A0ACC1J6B9_9FUNG</name>
<organism evidence="1 2">
    <name type="scientific">Linderina macrospora</name>
    <dbReference type="NCBI Taxonomy" id="4868"/>
    <lineage>
        <taxon>Eukaryota</taxon>
        <taxon>Fungi</taxon>
        <taxon>Fungi incertae sedis</taxon>
        <taxon>Zoopagomycota</taxon>
        <taxon>Kickxellomycotina</taxon>
        <taxon>Kickxellomycetes</taxon>
        <taxon>Kickxellales</taxon>
        <taxon>Kickxellaceae</taxon>
        <taxon>Linderina</taxon>
    </lineage>
</organism>
<sequence length="76" mass="8875">QGVKELAKAEFLEFLDTKSDSMLIQFYDDSIDESKAAMLEYEAFAEKAAERYPDLLVRKVDYKKDNYLTARLLLMQ</sequence>
<reference evidence="1" key="1">
    <citation type="submission" date="2022-07" db="EMBL/GenBank/DDBJ databases">
        <title>Phylogenomic reconstructions and comparative analyses of Kickxellomycotina fungi.</title>
        <authorList>
            <person name="Reynolds N.K."/>
            <person name="Stajich J.E."/>
            <person name="Barry K."/>
            <person name="Grigoriev I.V."/>
            <person name="Crous P."/>
            <person name="Smith M.E."/>
        </authorList>
    </citation>
    <scope>NUCLEOTIDE SEQUENCE</scope>
    <source>
        <strain evidence="1">NRRL 5244</strain>
    </source>
</reference>
<protein>
    <submittedName>
        <fullName evidence="1">Uncharacterized protein</fullName>
    </submittedName>
</protein>
<accession>A0ACC1J6B9</accession>
<proteinExistence type="predicted"/>
<dbReference type="EMBL" id="JANBPW010002846">
    <property type="protein sequence ID" value="KAJ1939432.1"/>
    <property type="molecule type" value="Genomic_DNA"/>
</dbReference>
<evidence type="ECO:0000313" key="1">
    <source>
        <dbReference type="EMBL" id="KAJ1939432.1"/>
    </source>
</evidence>
<dbReference type="Proteomes" id="UP001150603">
    <property type="component" value="Unassembled WGS sequence"/>
</dbReference>